<dbReference type="EMBL" id="NBSK02000001">
    <property type="protein sequence ID" value="KAJ0227171.1"/>
    <property type="molecule type" value="Genomic_DNA"/>
</dbReference>
<comment type="caution">
    <text evidence="1">The sequence shown here is derived from an EMBL/GenBank/DDBJ whole genome shotgun (WGS) entry which is preliminary data.</text>
</comment>
<dbReference type="Proteomes" id="UP000235145">
    <property type="component" value="Unassembled WGS sequence"/>
</dbReference>
<reference evidence="1 2" key="1">
    <citation type="journal article" date="2017" name="Nat. Commun.">
        <title>Genome assembly with in vitro proximity ligation data and whole-genome triplication in lettuce.</title>
        <authorList>
            <person name="Reyes-Chin-Wo S."/>
            <person name="Wang Z."/>
            <person name="Yang X."/>
            <person name="Kozik A."/>
            <person name="Arikit S."/>
            <person name="Song C."/>
            <person name="Xia L."/>
            <person name="Froenicke L."/>
            <person name="Lavelle D.O."/>
            <person name="Truco M.J."/>
            <person name="Xia R."/>
            <person name="Zhu S."/>
            <person name="Xu C."/>
            <person name="Xu H."/>
            <person name="Xu X."/>
            <person name="Cox K."/>
            <person name="Korf I."/>
            <person name="Meyers B.C."/>
            <person name="Michelmore R.W."/>
        </authorList>
    </citation>
    <scope>NUCLEOTIDE SEQUENCE [LARGE SCALE GENOMIC DNA]</scope>
    <source>
        <strain evidence="2">cv. Salinas</strain>
        <tissue evidence="1">Seedlings</tissue>
    </source>
</reference>
<name>A0A9R1WR64_LACSA</name>
<keyword evidence="2" id="KW-1185">Reference proteome</keyword>
<dbReference type="AlphaFoldDB" id="A0A9R1WR64"/>
<proteinExistence type="predicted"/>
<accession>A0A9R1WR64</accession>
<evidence type="ECO:0000313" key="1">
    <source>
        <dbReference type="EMBL" id="KAJ0227171.1"/>
    </source>
</evidence>
<gene>
    <name evidence="1" type="ORF">LSAT_V11C100043020</name>
</gene>
<evidence type="ECO:0000313" key="2">
    <source>
        <dbReference type="Proteomes" id="UP000235145"/>
    </source>
</evidence>
<protein>
    <submittedName>
        <fullName evidence="1">Uncharacterized protein</fullName>
    </submittedName>
</protein>
<organism evidence="1 2">
    <name type="scientific">Lactuca sativa</name>
    <name type="common">Garden lettuce</name>
    <dbReference type="NCBI Taxonomy" id="4236"/>
    <lineage>
        <taxon>Eukaryota</taxon>
        <taxon>Viridiplantae</taxon>
        <taxon>Streptophyta</taxon>
        <taxon>Embryophyta</taxon>
        <taxon>Tracheophyta</taxon>
        <taxon>Spermatophyta</taxon>
        <taxon>Magnoliopsida</taxon>
        <taxon>eudicotyledons</taxon>
        <taxon>Gunneridae</taxon>
        <taxon>Pentapetalae</taxon>
        <taxon>asterids</taxon>
        <taxon>campanulids</taxon>
        <taxon>Asterales</taxon>
        <taxon>Asteraceae</taxon>
        <taxon>Cichorioideae</taxon>
        <taxon>Cichorieae</taxon>
        <taxon>Lactucinae</taxon>
        <taxon>Lactuca</taxon>
    </lineage>
</organism>
<sequence length="127" mass="14451">MRVELFREVAFGIFIGMATPNGDPRLCYLMMLHEVRDVEVARAGKFRGLIFGPYVDIINTKFSTSSTLRNQLFPNVGDDDVRLKDFEDYIKGSAFSTCSDEDAGSHRMRRQYVHSVGSDELADNQYN</sequence>